<protein>
    <submittedName>
        <fullName evidence="3">Uncharacterized protein</fullName>
    </submittedName>
</protein>
<feature type="signal peptide" evidence="2">
    <location>
        <begin position="1"/>
        <end position="22"/>
    </location>
</feature>
<feature type="region of interest" description="Disordered" evidence="1">
    <location>
        <begin position="211"/>
        <end position="230"/>
    </location>
</feature>
<keyword evidence="2" id="KW-0732">Signal</keyword>
<evidence type="ECO:0000313" key="4">
    <source>
        <dbReference type="Proteomes" id="UP001189429"/>
    </source>
</evidence>
<gene>
    <name evidence="3" type="ORF">PCOR1329_LOCUS27108</name>
</gene>
<organism evidence="3 4">
    <name type="scientific">Prorocentrum cordatum</name>
    <dbReference type="NCBI Taxonomy" id="2364126"/>
    <lineage>
        <taxon>Eukaryota</taxon>
        <taxon>Sar</taxon>
        <taxon>Alveolata</taxon>
        <taxon>Dinophyceae</taxon>
        <taxon>Prorocentrales</taxon>
        <taxon>Prorocentraceae</taxon>
        <taxon>Prorocentrum</taxon>
    </lineage>
</organism>
<dbReference type="EMBL" id="CAUYUJ010009779">
    <property type="protein sequence ID" value="CAK0827608.1"/>
    <property type="molecule type" value="Genomic_DNA"/>
</dbReference>
<comment type="caution">
    <text evidence="3">The sequence shown here is derived from an EMBL/GenBank/DDBJ whole genome shotgun (WGS) entry which is preliminary data.</text>
</comment>
<sequence length="230" mass="24856">MPARPRGAPVLRLAAWAPMALAMRQAAVMFISPATRGALGPQGGRRCRRGAPLLARRASGLALEVDPEYPGTAVQRLRNIQDRVRSLSRGDLDGDWEEVRRKLLWAGGLRDLPDAQPGRGYTGHAFNDHNHCDLTAMLGDVSHNENDGPGSRLPSSMHFVGLHVACMHVVQASSPLLERVGQACLQSWVESSCAAAITHCVRGDFREESRRTPPCSAANHGSPCPLQIPP</sequence>
<reference evidence="3" key="1">
    <citation type="submission" date="2023-10" db="EMBL/GenBank/DDBJ databases">
        <authorList>
            <person name="Chen Y."/>
            <person name="Shah S."/>
            <person name="Dougan E. K."/>
            <person name="Thang M."/>
            <person name="Chan C."/>
        </authorList>
    </citation>
    <scope>NUCLEOTIDE SEQUENCE [LARGE SCALE GENOMIC DNA]</scope>
</reference>
<accession>A0ABN9S6Y2</accession>
<keyword evidence="4" id="KW-1185">Reference proteome</keyword>
<dbReference type="Proteomes" id="UP001189429">
    <property type="component" value="Unassembled WGS sequence"/>
</dbReference>
<proteinExistence type="predicted"/>
<evidence type="ECO:0000256" key="1">
    <source>
        <dbReference type="SAM" id="MobiDB-lite"/>
    </source>
</evidence>
<evidence type="ECO:0000256" key="2">
    <source>
        <dbReference type="SAM" id="SignalP"/>
    </source>
</evidence>
<name>A0ABN9S6Y2_9DINO</name>
<feature type="chain" id="PRO_5045513324" evidence="2">
    <location>
        <begin position="23"/>
        <end position="230"/>
    </location>
</feature>
<evidence type="ECO:0000313" key="3">
    <source>
        <dbReference type="EMBL" id="CAK0827608.1"/>
    </source>
</evidence>